<proteinExistence type="predicted"/>
<organism evidence="1 2">
    <name type="scientific">Anopheles melas</name>
    <dbReference type="NCBI Taxonomy" id="34690"/>
    <lineage>
        <taxon>Eukaryota</taxon>
        <taxon>Metazoa</taxon>
        <taxon>Ecdysozoa</taxon>
        <taxon>Arthropoda</taxon>
        <taxon>Hexapoda</taxon>
        <taxon>Insecta</taxon>
        <taxon>Pterygota</taxon>
        <taxon>Neoptera</taxon>
        <taxon>Endopterygota</taxon>
        <taxon>Diptera</taxon>
        <taxon>Nematocera</taxon>
        <taxon>Culicoidea</taxon>
        <taxon>Culicidae</taxon>
        <taxon>Anophelinae</taxon>
        <taxon>Anopheles</taxon>
    </lineage>
</organism>
<keyword evidence="2" id="KW-1185">Reference proteome</keyword>
<dbReference type="Proteomes" id="UP000075902">
    <property type="component" value="Unassembled WGS sequence"/>
</dbReference>
<evidence type="ECO:0000313" key="1">
    <source>
        <dbReference type="EnsemblMetazoa" id="AMEC005697-PA"/>
    </source>
</evidence>
<accession>A0A182TNT8</accession>
<sequence>MLGMDGILNKQQTQMSKALVLYLCNLRYAPDAVHHMALHLVQLVQLVQLIHRIHLTELTHLTHLIYHLGMIGSESGGCRLLRDVVAAGCCRTEHIVQRRMLRKPGAVYTRWVQHVRAWQLLFGRGRLARARRTALERKVTIEDYGSLS</sequence>
<evidence type="ECO:0000313" key="2">
    <source>
        <dbReference type="Proteomes" id="UP000075902"/>
    </source>
</evidence>
<dbReference type="VEuPathDB" id="VectorBase:AMEC005697"/>
<reference evidence="1" key="2">
    <citation type="submission" date="2020-05" db="UniProtKB">
        <authorList>
            <consortium name="EnsemblMetazoa"/>
        </authorList>
    </citation>
    <scope>IDENTIFICATION</scope>
    <source>
        <strain evidence="1">CM1001059</strain>
    </source>
</reference>
<dbReference type="EnsemblMetazoa" id="AMEC005697-RA">
    <property type="protein sequence ID" value="AMEC005697-PA"/>
    <property type="gene ID" value="AMEC005697"/>
</dbReference>
<protein>
    <submittedName>
        <fullName evidence="1">Uncharacterized protein</fullName>
    </submittedName>
</protein>
<reference evidence="2" key="1">
    <citation type="submission" date="2014-01" db="EMBL/GenBank/DDBJ databases">
        <title>The Genome Sequence of Anopheles melas CM1001059_A (V2).</title>
        <authorList>
            <consortium name="The Broad Institute Genomics Platform"/>
            <person name="Neafsey D.E."/>
            <person name="Besansky N."/>
            <person name="Howell P."/>
            <person name="Walton C."/>
            <person name="Young S.K."/>
            <person name="Zeng Q."/>
            <person name="Gargeya S."/>
            <person name="Fitzgerald M."/>
            <person name="Haas B."/>
            <person name="Abouelleil A."/>
            <person name="Allen A.W."/>
            <person name="Alvarado L."/>
            <person name="Arachchi H.M."/>
            <person name="Berlin A.M."/>
            <person name="Chapman S.B."/>
            <person name="Gainer-Dewar J."/>
            <person name="Goldberg J."/>
            <person name="Griggs A."/>
            <person name="Gujja S."/>
            <person name="Hansen M."/>
            <person name="Howarth C."/>
            <person name="Imamovic A."/>
            <person name="Ireland A."/>
            <person name="Larimer J."/>
            <person name="McCowan C."/>
            <person name="Murphy C."/>
            <person name="Pearson M."/>
            <person name="Poon T.W."/>
            <person name="Priest M."/>
            <person name="Roberts A."/>
            <person name="Saif S."/>
            <person name="Shea T."/>
            <person name="Sisk P."/>
            <person name="Sykes S."/>
            <person name="Wortman J."/>
            <person name="Nusbaum C."/>
            <person name="Birren B."/>
        </authorList>
    </citation>
    <scope>NUCLEOTIDE SEQUENCE [LARGE SCALE GENOMIC DNA]</scope>
    <source>
        <strain evidence="2">CM1001059</strain>
    </source>
</reference>
<name>A0A182TNT8_9DIPT</name>
<dbReference type="AlphaFoldDB" id="A0A182TNT8"/>